<keyword evidence="3" id="KW-1185">Reference proteome</keyword>
<feature type="signal peptide" evidence="1">
    <location>
        <begin position="1"/>
        <end position="21"/>
    </location>
</feature>
<reference evidence="2 3" key="1">
    <citation type="submission" date="2016-04" db="EMBL/GenBank/DDBJ databases">
        <title>A degradative enzymes factory behind the ericoid mycorrhizal symbiosis.</title>
        <authorList>
            <consortium name="DOE Joint Genome Institute"/>
            <person name="Martino E."/>
            <person name="Morin E."/>
            <person name="Grelet G."/>
            <person name="Kuo A."/>
            <person name="Kohler A."/>
            <person name="Daghino S."/>
            <person name="Barry K."/>
            <person name="Choi C."/>
            <person name="Cichocki N."/>
            <person name="Clum A."/>
            <person name="Copeland A."/>
            <person name="Hainaut M."/>
            <person name="Haridas S."/>
            <person name="Labutti K."/>
            <person name="Lindquist E."/>
            <person name="Lipzen A."/>
            <person name="Khouja H.-R."/>
            <person name="Murat C."/>
            <person name="Ohm R."/>
            <person name="Olson A."/>
            <person name="Spatafora J."/>
            <person name="Veneault-Fourrey C."/>
            <person name="Henrissat B."/>
            <person name="Grigoriev I."/>
            <person name="Martin F."/>
            <person name="Perotto S."/>
        </authorList>
    </citation>
    <scope>NUCLEOTIDE SEQUENCE [LARGE SCALE GENOMIC DNA]</scope>
    <source>
        <strain evidence="2 3">F</strain>
    </source>
</reference>
<keyword evidence="1" id="KW-0732">Signal</keyword>
<protein>
    <submittedName>
        <fullName evidence="2">Uncharacterized protein</fullName>
    </submittedName>
</protein>
<proteinExistence type="predicted"/>
<accession>A0A2J6R5S4</accession>
<gene>
    <name evidence="2" type="ORF">L207DRAFT_605750</name>
</gene>
<dbReference type="AlphaFoldDB" id="A0A2J6R5S4"/>
<name>A0A2J6R5S4_HYAVF</name>
<dbReference type="EMBL" id="KZ613955">
    <property type="protein sequence ID" value="PMD33878.1"/>
    <property type="molecule type" value="Genomic_DNA"/>
</dbReference>
<dbReference type="Proteomes" id="UP000235786">
    <property type="component" value="Unassembled WGS sequence"/>
</dbReference>
<organism evidence="2 3">
    <name type="scientific">Hyaloscypha variabilis (strain UAMH 11265 / GT02V1 / F)</name>
    <name type="common">Meliniomyces variabilis</name>
    <dbReference type="NCBI Taxonomy" id="1149755"/>
    <lineage>
        <taxon>Eukaryota</taxon>
        <taxon>Fungi</taxon>
        <taxon>Dikarya</taxon>
        <taxon>Ascomycota</taxon>
        <taxon>Pezizomycotina</taxon>
        <taxon>Leotiomycetes</taxon>
        <taxon>Helotiales</taxon>
        <taxon>Hyaloscyphaceae</taxon>
        <taxon>Hyaloscypha</taxon>
        <taxon>Hyaloscypha variabilis</taxon>
    </lineage>
</organism>
<feature type="chain" id="PRO_5014385277" evidence="1">
    <location>
        <begin position="22"/>
        <end position="196"/>
    </location>
</feature>
<dbReference type="OrthoDB" id="10489616at2759"/>
<evidence type="ECO:0000313" key="2">
    <source>
        <dbReference type="EMBL" id="PMD33878.1"/>
    </source>
</evidence>
<evidence type="ECO:0000313" key="3">
    <source>
        <dbReference type="Proteomes" id="UP000235786"/>
    </source>
</evidence>
<evidence type="ECO:0000256" key="1">
    <source>
        <dbReference type="SAM" id="SignalP"/>
    </source>
</evidence>
<sequence length="196" mass="21119">MAVTCFLLALIFSILPLLNIAIESNETTTDFPSVCLDQTIFGAPVKDVLACYGKLNNATLNCEVPGPPGYRQVFCTAGNAMIVGENIGTASGGTSSSCDKVAFAVNWAQSHCNKAVPALNNGIMVSGSCAAEGNGALRVDTILVGTFQLHFHPRSWNVFSAFVSYILYQNVRDNSLEFLDNEIIVGHYNIGHWEEH</sequence>